<evidence type="ECO:0000313" key="3">
    <source>
        <dbReference type="Proteomes" id="UP000446658"/>
    </source>
</evidence>
<dbReference type="EMBL" id="WLYX01000001">
    <property type="protein sequence ID" value="MTD33911.1"/>
    <property type="molecule type" value="Genomic_DNA"/>
</dbReference>
<gene>
    <name evidence="2" type="ORF">GKE73_15705</name>
</gene>
<proteinExistence type="predicted"/>
<feature type="region of interest" description="Disordered" evidence="1">
    <location>
        <begin position="158"/>
        <end position="180"/>
    </location>
</feature>
<accession>A0A844GF60</accession>
<reference evidence="2 3" key="1">
    <citation type="submission" date="2019-11" db="EMBL/GenBank/DDBJ databases">
        <title>Draft genome sequence of Paludibacterium sp. dN18-1.</title>
        <authorList>
            <person name="Im W.-T."/>
        </authorList>
    </citation>
    <scope>NUCLEOTIDE SEQUENCE [LARGE SCALE GENOMIC DNA]</scope>
    <source>
        <strain evidence="3">dN 18-1</strain>
    </source>
</reference>
<sequence>MARPAATSPSTSPRTSMVVTMKVCPSRISTMNPIPPTPSYSASPLSASKHWAKWGIRQFQQIGAVPVTVWRELRRLHVEDERPELADLITAADCSDWCQYLRLMGGATAKRADLAAHTYREPVTNQYGEESAVIRGVDGFGVVAISRIHEWTVQPASEAATADGAGRRDDGQRDGGVSRSWTRVNNCTATGQSRADYRESLLDEVEVFDDFHTESSFIFHPPGWIH</sequence>
<evidence type="ECO:0000256" key="1">
    <source>
        <dbReference type="SAM" id="MobiDB-lite"/>
    </source>
</evidence>
<keyword evidence="3" id="KW-1185">Reference proteome</keyword>
<name>A0A844GF60_9NEIS</name>
<comment type="caution">
    <text evidence="2">The sequence shown here is derived from an EMBL/GenBank/DDBJ whole genome shotgun (WGS) entry which is preliminary data.</text>
</comment>
<organism evidence="2 3">
    <name type="scientific">Paludibacterium denitrificans</name>
    <dbReference type="NCBI Taxonomy" id="2675226"/>
    <lineage>
        <taxon>Bacteria</taxon>
        <taxon>Pseudomonadati</taxon>
        <taxon>Pseudomonadota</taxon>
        <taxon>Betaproteobacteria</taxon>
        <taxon>Neisseriales</taxon>
        <taxon>Chromobacteriaceae</taxon>
        <taxon>Paludibacterium</taxon>
    </lineage>
</organism>
<dbReference type="Proteomes" id="UP000446658">
    <property type="component" value="Unassembled WGS sequence"/>
</dbReference>
<dbReference type="AlphaFoldDB" id="A0A844GF60"/>
<protein>
    <submittedName>
        <fullName evidence="2">Uncharacterized protein</fullName>
    </submittedName>
</protein>
<evidence type="ECO:0000313" key="2">
    <source>
        <dbReference type="EMBL" id="MTD33911.1"/>
    </source>
</evidence>